<dbReference type="GO" id="GO:0005506">
    <property type="term" value="F:iron ion binding"/>
    <property type="evidence" value="ECO:0007669"/>
    <property type="project" value="InterPro"/>
</dbReference>
<keyword evidence="7" id="KW-0503">Monooxygenase</keyword>
<gene>
    <name evidence="8" type="ORF">F5147DRAFT_815689</name>
</gene>
<evidence type="ECO:0000313" key="8">
    <source>
        <dbReference type="EMBL" id="KAG2098738.1"/>
    </source>
</evidence>
<evidence type="ECO:0000256" key="1">
    <source>
        <dbReference type="ARBA" id="ARBA00001971"/>
    </source>
</evidence>
<dbReference type="PROSITE" id="PS51257">
    <property type="entry name" value="PROKAR_LIPOPROTEIN"/>
    <property type="match status" value="1"/>
</dbReference>
<dbReference type="PANTHER" id="PTHR46300">
    <property type="entry name" value="P450, PUTATIVE (EUROFUNG)-RELATED-RELATED"/>
    <property type="match status" value="1"/>
</dbReference>
<dbReference type="PANTHER" id="PTHR46300:SF5">
    <property type="entry name" value="CYTOCHROME P450"/>
    <property type="match status" value="1"/>
</dbReference>
<keyword evidence="5" id="KW-0560">Oxidoreductase</keyword>
<comment type="cofactor">
    <cofactor evidence="1">
        <name>heme</name>
        <dbReference type="ChEBI" id="CHEBI:30413"/>
    </cofactor>
</comment>
<comment type="similarity">
    <text evidence="2">Belongs to the cytochrome P450 family.</text>
</comment>
<name>A0A9P7JQH3_9AGAM</name>
<dbReference type="GO" id="GO:0016705">
    <property type="term" value="F:oxidoreductase activity, acting on paired donors, with incorporation or reduction of molecular oxygen"/>
    <property type="evidence" value="ECO:0007669"/>
    <property type="project" value="InterPro"/>
</dbReference>
<protein>
    <submittedName>
        <fullName evidence="8">Cytochrome P450</fullName>
    </submittedName>
</protein>
<keyword evidence="3" id="KW-0349">Heme</keyword>
<organism evidence="8 9">
    <name type="scientific">Suillus discolor</name>
    <dbReference type="NCBI Taxonomy" id="1912936"/>
    <lineage>
        <taxon>Eukaryota</taxon>
        <taxon>Fungi</taxon>
        <taxon>Dikarya</taxon>
        <taxon>Basidiomycota</taxon>
        <taxon>Agaricomycotina</taxon>
        <taxon>Agaricomycetes</taxon>
        <taxon>Agaricomycetidae</taxon>
        <taxon>Boletales</taxon>
        <taxon>Suillineae</taxon>
        <taxon>Suillaceae</taxon>
        <taxon>Suillus</taxon>
    </lineage>
</organism>
<evidence type="ECO:0000256" key="4">
    <source>
        <dbReference type="ARBA" id="ARBA00022723"/>
    </source>
</evidence>
<keyword evidence="6" id="KW-0408">Iron</keyword>
<keyword evidence="9" id="KW-1185">Reference proteome</keyword>
<dbReference type="Pfam" id="PF00067">
    <property type="entry name" value="p450"/>
    <property type="match status" value="1"/>
</dbReference>
<dbReference type="InterPro" id="IPR001128">
    <property type="entry name" value="Cyt_P450"/>
</dbReference>
<evidence type="ECO:0000256" key="5">
    <source>
        <dbReference type="ARBA" id="ARBA00023002"/>
    </source>
</evidence>
<dbReference type="OrthoDB" id="2681947at2759"/>
<dbReference type="InterPro" id="IPR036396">
    <property type="entry name" value="Cyt_P450_sf"/>
</dbReference>
<dbReference type="AlphaFoldDB" id="A0A9P7JQH3"/>
<keyword evidence="4" id="KW-0479">Metal-binding</keyword>
<dbReference type="GO" id="GO:0004497">
    <property type="term" value="F:monooxygenase activity"/>
    <property type="evidence" value="ECO:0007669"/>
    <property type="project" value="UniProtKB-KW"/>
</dbReference>
<evidence type="ECO:0000256" key="6">
    <source>
        <dbReference type="ARBA" id="ARBA00023004"/>
    </source>
</evidence>
<accession>A0A9P7JQH3</accession>
<evidence type="ECO:0000256" key="7">
    <source>
        <dbReference type="ARBA" id="ARBA00023033"/>
    </source>
</evidence>
<evidence type="ECO:0000313" key="9">
    <source>
        <dbReference type="Proteomes" id="UP000823399"/>
    </source>
</evidence>
<evidence type="ECO:0000256" key="2">
    <source>
        <dbReference type="ARBA" id="ARBA00010617"/>
    </source>
</evidence>
<proteinExistence type="inferred from homology"/>
<dbReference type="RefSeq" id="XP_041288986.1">
    <property type="nucleotide sequence ID" value="XM_041443542.1"/>
</dbReference>
<evidence type="ECO:0000256" key="3">
    <source>
        <dbReference type="ARBA" id="ARBA00022617"/>
    </source>
</evidence>
<dbReference type="InterPro" id="IPR050364">
    <property type="entry name" value="Cytochrome_P450_fung"/>
</dbReference>
<dbReference type="GeneID" id="64705801"/>
<dbReference type="SUPFAM" id="SSF48264">
    <property type="entry name" value="Cytochrome P450"/>
    <property type="match status" value="1"/>
</dbReference>
<dbReference type="Gene3D" id="1.10.630.10">
    <property type="entry name" value="Cytochrome P450"/>
    <property type="match status" value="1"/>
</dbReference>
<dbReference type="Proteomes" id="UP000823399">
    <property type="component" value="Unassembled WGS sequence"/>
</dbReference>
<comment type="caution">
    <text evidence="8">The sequence shown here is derived from an EMBL/GenBank/DDBJ whole genome shotgun (WGS) entry which is preliminary data.</text>
</comment>
<dbReference type="EMBL" id="JABBWM010000060">
    <property type="protein sequence ID" value="KAG2098738.1"/>
    <property type="molecule type" value="Genomic_DNA"/>
</dbReference>
<sequence length="226" mass="26055">MALAVDRHLAILTGISLSCVTVKALKWFIKKRQNNAPLPPGPVPLPLLGSVLSIDAYEPWLTYTKWSAVYGDLVFVRSLDEEMVVINSQHITEALLDKRSRIYSDRPYLATLMPYGLSINFGFTAYGDEWRLCRRLFHQTFRPQSAAKFRPMQIKRAREIIVNLVDNPQNYHDHFATSANDFHELNHYPSIHRFSLSVVMSTVYDYNIGARDDPMVQTVIKHWFQA</sequence>
<dbReference type="GO" id="GO:0020037">
    <property type="term" value="F:heme binding"/>
    <property type="evidence" value="ECO:0007669"/>
    <property type="project" value="InterPro"/>
</dbReference>
<reference evidence="8" key="1">
    <citation type="journal article" date="2020" name="New Phytol.">
        <title>Comparative genomics reveals dynamic genome evolution in host specialist ectomycorrhizal fungi.</title>
        <authorList>
            <person name="Lofgren L.A."/>
            <person name="Nguyen N.H."/>
            <person name="Vilgalys R."/>
            <person name="Ruytinx J."/>
            <person name="Liao H.L."/>
            <person name="Branco S."/>
            <person name="Kuo A."/>
            <person name="LaButti K."/>
            <person name="Lipzen A."/>
            <person name="Andreopoulos W."/>
            <person name="Pangilinan J."/>
            <person name="Riley R."/>
            <person name="Hundley H."/>
            <person name="Na H."/>
            <person name="Barry K."/>
            <person name="Grigoriev I.V."/>
            <person name="Stajich J.E."/>
            <person name="Kennedy P.G."/>
        </authorList>
    </citation>
    <scope>NUCLEOTIDE SEQUENCE</scope>
    <source>
        <strain evidence="8">FC423</strain>
    </source>
</reference>